<evidence type="ECO:0000313" key="3">
    <source>
        <dbReference type="Proteomes" id="UP000324832"/>
    </source>
</evidence>
<reference evidence="2 3" key="1">
    <citation type="submission" date="2017-07" db="EMBL/GenBank/DDBJ databases">
        <authorList>
            <person name="Talla V."/>
            <person name="Backstrom N."/>
        </authorList>
    </citation>
    <scope>NUCLEOTIDE SEQUENCE [LARGE SCALE GENOMIC DNA]</scope>
</reference>
<dbReference type="Proteomes" id="UP000324832">
    <property type="component" value="Unassembled WGS sequence"/>
</dbReference>
<dbReference type="AlphaFoldDB" id="A0A5E4QB18"/>
<name>A0A5E4QB18_9NEOP</name>
<keyword evidence="1" id="KW-0812">Transmembrane</keyword>
<organism evidence="2 3">
    <name type="scientific">Leptidea sinapis</name>
    <dbReference type="NCBI Taxonomy" id="189913"/>
    <lineage>
        <taxon>Eukaryota</taxon>
        <taxon>Metazoa</taxon>
        <taxon>Ecdysozoa</taxon>
        <taxon>Arthropoda</taxon>
        <taxon>Hexapoda</taxon>
        <taxon>Insecta</taxon>
        <taxon>Pterygota</taxon>
        <taxon>Neoptera</taxon>
        <taxon>Endopterygota</taxon>
        <taxon>Lepidoptera</taxon>
        <taxon>Glossata</taxon>
        <taxon>Ditrysia</taxon>
        <taxon>Papilionoidea</taxon>
        <taxon>Pieridae</taxon>
        <taxon>Dismorphiinae</taxon>
        <taxon>Leptidea</taxon>
    </lineage>
</organism>
<protein>
    <submittedName>
        <fullName evidence="2">Uncharacterized protein</fullName>
    </submittedName>
</protein>
<sequence>MENNQLKYENKLNDYEEIPHPSYGHGFPSSDVDHSVHGLEHYGDFHHGHLPHHVVHQHYNHALAARTVLWPLAGLALLGAAAALVSNPILLQLGVATGKRRRRDTEELISEEVLDKTKGKYEKEDVLSNEINEESIKKPFKSLTRKLFNNNEGDDQHTKETSDGFIRIRTVTKPI</sequence>
<keyword evidence="3" id="KW-1185">Reference proteome</keyword>
<proteinExistence type="predicted"/>
<evidence type="ECO:0000256" key="1">
    <source>
        <dbReference type="SAM" id="Phobius"/>
    </source>
</evidence>
<keyword evidence="1" id="KW-0472">Membrane</keyword>
<feature type="transmembrane region" description="Helical" evidence="1">
    <location>
        <begin position="68"/>
        <end position="93"/>
    </location>
</feature>
<evidence type="ECO:0000313" key="2">
    <source>
        <dbReference type="EMBL" id="VVC94445.1"/>
    </source>
</evidence>
<gene>
    <name evidence="2" type="ORF">LSINAPIS_LOCUS6400</name>
</gene>
<dbReference type="EMBL" id="FZQP02002003">
    <property type="protein sequence ID" value="VVC94445.1"/>
    <property type="molecule type" value="Genomic_DNA"/>
</dbReference>
<keyword evidence="1" id="KW-1133">Transmembrane helix</keyword>
<accession>A0A5E4QB18</accession>